<accession>A0A4U2A1W8</accession>
<evidence type="ECO:0000256" key="1">
    <source>
        <dbReference type="SAM" id="SignalP"/>
    </source>
</evidence>
<evidence type="ECO:0000313" key="2">
    <source>
        <dbReference type="EMBL" id="TKG08751.1"/>
    </source>
</evidence>
<dbReference type="Proteomes" id="UP000305840">
    <property type="component" value="Unassembled WGS sequence"/>
</dbReference>
<feature type="signal peptide" evidence="1">
    <location>
        <begin position="1"/>
        <end position="24"/>
    </location>
</feature>
<gene>
    <name evidence="2" type="ORF">FCV91_11830</name>
</gene>
<evidence type="ECO:0000313" key="3">
    <source>
        <dbReference type="Proteomes" id="UP000305840"/>
    </source>
</evidence>
<keyword evidence="1" id="KW-0732">Signal</keyword>
<reference evidence="2 3" key="1">
    <citation type="submission" date="2019-04" db="EMBL/GenBank/DDBJ databases">
        <title>A reverse ecology approach based on a biological definition of microbial populations.</title>
        <authorList>
            <person name="Arevalo P."/>
            <person name="Vaninsberghe D."/>
            <person name="Elsherbini J."/>
            <person name="Gore J."/>
            <person name="Polz M."/>
        </authorList>
    </citation>
    <scope>NUCLEOTIDE SEQUENCE [LARGE SCALE GENOMIC DNA]</scope>
    <source>
        <strain evidence="2 3">10N.222.48.A1</strain>
    </source>
</reference>
<feature type="chain" id="PRO_5030103331" description="Outer membrane protein beta-barrel domain-containing protein" evidence="1">
    <location>
        <begin position="25"/>
        <end position="179"/>
    </location>
</feature>
<proteinExistence type="predicted"/>
<protein>
    <recommendedName>
        <fullName evidence="4">Outer membrane protein beta-barrel domain-containing protein</fullName>
    </recommendedName>
</protein>
<dbReference type="InterPro" id="IPR036709">
    <property type="entry name" value="Autotransporte_beta_dom_sf"/>
</dbReference>
<dbReference type="RefSeq" id="WP_099166509.1">
    <property type="nucleotide sequence ID" value="NZ_JAJGZO010000004.1"/>
</dbReference>
<dbReference type="AlphaFoldDB" id="A0A4U2A1W8"/>
<dbReference type="EMBL" id="SYVO01000038">
    <property type="protein sequence ID" value="TKG08751.1"/>
    <property type="molecule type" value="Genomic_DNA"/>
</dbReference>
<comment type="caution">
    <text evidence="2">The sequence shown here is derived from an EMBL/GenBank/DDBJ whole genome shotgun (WGS) entry which is preliminary data.</text>
</comment>
<name>A0A4U2A1W8_9VIBR</name>
<evidence type="ECO:0008006" key="4">
    <source>
        <dbReference type="Google" id="ProtNLM"/>
    </source>
</evidence>
<organism evidence="2 3">
    <name type="scientific">Vibrio lentus</name>
    <dbReference type="NCBI Taxonomy" id="136468"/>
    <lineage>
        <taxon>Bacteria</taxon>
        <taxon>Pseudomonadati</taxon>
        <taxon>Pseudomonadota</taxon>
        <taxon>Gammaproteobacteria</taxon>
        <taxon>Vibrionales</taxon>
        <taxon>Vibrionaceae</taxon>
        <taxon>Vibrio</taxon>
    </lineage>
</organism>
<sequence length="179" mass="19336">MKKNIFVLPAIVVSTVCMSLSAFANSRDNSIEAGVTFIGNQELASFGYSKELSNNIVVGGGFSLGTEAVDLNKPNSQDAWGLYSNIGYKFEIAEFDIIPKIGINYLNADVRFDDSASNDINIDNVYGSIGTTVNWRMIGLTVDYGKINDSAMVPTGTSPNSSTTPFEEDVVRVTASFNF</sequence>
<dbReference type="SUPFAM" id="SSF103515">
    <property type="entry name" value="Autotransporter"/>
    <property type="match status" value="1"/>
</dbReference>